<dbReference type="OrthoDB" id="1927437at2759"/>
<name>A0A7J7DDC9_TRIWF</name>
<feature type="region of interest" description="Disordered" evidence="1">
    <location>
        <begin position="219"/>
        <end position="242"/>
    </location>
</feature>
<organism evidence="2 3">
    <name type="scientific">Tripterygium wilfordii</name>
    <name type="common">Thunder God vine</name>
    <dbReference type="NCBI Taxonomy" id="458696"/>
    <lineage>
        <taxon>Eukaryota</taxon>
        <taxon>Viridiplantae</taxon>
        <taxon>Streptophyta</taxon>
        <taxon>Embryophyta</taxon>
        <taxon>Tracheophyta</taxon>
        <taxon>Spermatophyta</taxon>
        <taxon>Magnoliopsida</taxon>
        <taxon>eudicotyledons</taxon>
        <taxon>Gunneridae</taxon>
        <taxon>Pentapetalae</taxon>
        <taxon>rosids</taxon>
        <taxon>fabids</taxon>
        <taxon>Celastrales</taxon>
        <taxon>Celastraceae</taxon>
        <taxon>Tripterygium</taxon>
    </lineage>
</organism>
<dbReference type="Proteomes" id="UP000593562">
    <property type="component" value="Unassembled WGS sequence"/>
</dbReference>
<proteinExistence type="predicted"/>
<protein>
    <submittedName>
        <fullName evidence="2">Uncharacterized protein</fullName>
    </submittedName>
</protein>
<sequence>MRIRKNAKLSTILQFSAAPEWRLQTHVCQLNQSPWDVINFSDETYPAPSLNQLGGNDSFALDTSLRDSAGVVESVESMMDCEDYEAMEMKTNEDNGGEENKLEGTKNKKKKFCKGLNNKTSCVSTKRGAAMAERRTRPGRAKKGSSCNSSNPYEFYYYSGFGPSWGKRRADRINGGGGETKIKSKFSKSRDVEADIIQNTTAPPLSLVDRIEEVDFVEEEDDYEEDDDDEQQRCSSNGGKKRVRKLVKARSLKSLM</sequence>
<evidence type="ECO:0000256" key="1">
    <source>
        <dbReference type="SAM" id="MobiDB-lite"/>
    </source>
</evidence>
<dbReference type="PANTHER" id="PTHR34680:SF3">
    <property type="entry name" value="EXPRESSED PROTEIN"/>
    <property type="match status" value="1"/>
</dbReference>
<evidence type="ECO:0000313" key="2">
    <source>
        <dbReference type="EMBL" id="KAF5744385.1"/>
    </source>
</evidence>
<keyword evidence="3" id="KW-1185">Reference proteome</keyword>
<comment type="caution">
    <text evidence="2">The sequence shown here is derived from an EMBL/GenBank/DDBJ whole genome shotgun (WGS) entry which is preliminary data.</text>
</comment>
<feature type="compositionally biased region" description="Acidic residues" evidence="1">
    <location>
        <begin position="219"/>
        <end position="230"/>
    </location>
</feature>
<feature type="region of interest" description="Disordered" evidence="1">
    <location>
        <begin position="124"/>
        <end position="147"/>
    </location>
</feature>
<dbReference type="EMBL" id="JAAARO010000008">
    <property type="protein sequence ID" value="KAF5744385.1"/>
    <property type="molecule type" value="Genomic_DNA"/>
</dbReference>
<accession>A0A7J7DDC9</accession>
<dbReference type="InParanoid" id="A0A7J7DDC9"/>
<evidence type="ECO:0000313" key="3">
    <source>
        <dbReference type="Proteomes" id="UP000593562"/>
    </source>
</evidence>
<reference evidence="2 3" key="1">
    <citation type="journal article" date="2020" name="Nat. Commun.">
        <title>Genome of Tripterygium wilfordii and identification of cytochrome P450 involved in triptolide biosynthesis.</title>
        <authorList>
            <person name="Tu L."/>
            <person name="Su P."/>
            <person name="Zhang Z."/>
            <person name="Gao L."/>
            <person name="Wang J."/>
            <person name="Hu T."/>
            <person name="Zhou J."/>
            <person name="Zhang Y."/>
            <person name="Zhao Y."/>
            <person name="Liu Y."/>
            <person name="Song Y."/>
            <person name="Tong Y."/>
            <person name="Lu Y."/>
            <person name="Yang J."/>
            <person name="Xu C."/>
            <person name="Jia M."/>
            <person name="Peters R.J."/>
            <person name="Huang L."/>
            <person name="Gao W."/>
        </authorList>
    </citation>
    <scope>NUCLEOTIDE SEQUENCE [LARGE SCALE GENOMIC DNA]</scope>
    <source>
        <strain evidence="3">cv. XIE 37</strain>
        <tissue evidence="2">Leaf</tissue>
    </source>
</reference>
<dbReference type="AlphaFoldDB" id="A0A7J7DDC9"/>
<dbReference type="PANTHER" id="PTHR34680">
    <property type="entry name" value="EXPRESSED PROTEIN"/>
    <property type="match status" value="1"/>
</dbReference>
<dbReference type="FunCoup" id="A0A7J7DDC9">
    <property type="interactions" value="526"/>
</dbReference>
<gene>
    <name evidence="2" type="ORF">HS088_TW08G00990</name>
</gene>